<dbReference type="Pfam" id="PF03544">
    <property type="entry name" value="TonB_C"/>
    <property type="match status" value="1"/>
</dbReference>
<evidence type="ECO:0000259" key="12">
    <source>
        <dbReference type="PROSITE" id="PS52015"/>
    </source>
</evidence>
<sequence>MVRFLVSILLGVAVTFGLFVFMAYLISGGAKRNAGDQDQVIIDIVSTPPKSNVQERKRVPPPPPPPPKVPPKPQAPEPDTSNNNSGLSFNVPGVELSGASAGMDAPGAGFGRDGEATPIVRIEPKYPIQAARDGKEGWVQLSFTINEVGGVEDVEVIAAEPKRIFDKEAKRALRKWKYKPKIVDGKPLKQPGMTVQLDFKMGQDGGAQ</sequence>
<dbReference type="InterPro" id="IPR006260">
    <property type="entry name" value="TonB/TolA_C"/>
</dbReference>
<dbReference type="GO" id="GO:0015891">
    <property type="term" value="P:siderophore transport"/>
    <property type="evidence" value="ECO:0007669"/>
    <property type="project" value="InterPro"/>
</dbReference>
<keyword evidence="14" id="KW-1185">Reference proteome</keyword>
<dbReference type="AlphaFoldDB" id="A0A4U1B3S7"/>
<evidence type="ECO:0000256" key="3">
    <source>
        <dbReference type="ARBA" id="ARBA00022448"/>
    </source>
</evidence>
<dbReference type="GO" id="GO:0055085">
    <property type="term" value="P:transmembrane transport"/>
    <property type="evidence" value="ECO:0007669"/>
    <property type="project" value="InterPro"/>
</dbReference>
<dbReference type="InterPro" id="IPR051045">
    <property type="entry name" value="TonB-dependent_transducer"/>
</dbReference>
<evidence type="ECO:0000256" key="2">
    <source>
        <dbReference type="ARBA" id="ARBA00006555"/>
    </source>
</evidence>
<evidence type="ECO:0000256" key="6">
    <source>
        <dbReference type="ARBA" id="ARBA00022692"/>
    </source>
</evidence>
<evidence type="ECO:0000256" key="5">
    <source>
        <dbReference type="ARBA" id="ARBA00022519"/>
    </source>
</evidence>
<feature type="domain" description="TonB C-terminal" evidence="12">
    <location>
        <begin position="111"/>
        <end position="208"/>
    </location>
</feature>
<dbReference type="PROSITE" id="PS52015">
    <property type="entry name" value="TONB_CTD"/>
    <property type="match status" value="1"/>
</dbReference>
<keyword evidence="4 10" id="KW-1003">Cell membrane</keyword>
<keyword evidence="7 10" id="KW-0653">Protein transport</keyword>
<keyword evidence="3 10" id="KW-0813">Transport</keyword>
<dbReference type="GO" id="GO:0005886">
    <property type="term" value="C:plasma membrane"/>
    <property type="evidence" value="ECO:0007669"/>
    <property type="project" value="UniProtKB-SubCell"/>
</dbReference>
<evidence type="ECO:0000256" key="4">
    <source>
        <dbReference type="ARBA" id="ARBA00022475"/>
    </source>
</evidence>
<dbReference type="OrthoDB" id="1628901at2"/>
<accession>A0A4U1B3S7</accession>
<dbReference type="InterPro" id="IPR003538">
    <property type="entry name" value="TonB"/>
</dbReference>
<evidence type="ECO:0000313" key="14">
    <source>
        <dbReference type="Proteomes" id="UP000307999"/>
    </source>
</evidence>
<evidence type="ECO:0000256" key="11">
    <source>
        <dbReference type="SAM" id="MobiDB-lite"/>
    </source>
</evidence>
<evidence type="ECO:0000256" key="1">
    <source>
        <dbReference type="ARBA" id="ARBA00004383"/>
    </source>
</evidence>
<keyword evidence="10" id="KW-0735">Signal-anchor</keyword>
<gene>
    <name evidence="13" type="ORF">E8M12_11060</name>
</gene>
<comment type="similarity">
    <text evidence="2 10">Belongs to the TonB family.</text>
</comment>
<keyword evidence="9 10" id="KW-0472">Membrane</keyword>
<dbReference type="EMBL" id="SWDB01000027">
    <property type="protein sequence ID" value="TKB44669.1"/>
    <property type="molecule type" value="Genomic_DNA"/>
</dbReference>
<dbReference type="Gene3D" id="3.30.1150.10">
    <property type="match status" value="1"/>
</dbReference>
<evidence type="ECO:0000256" key="10">
    <source>
        <dbReference type="RuleBase" id="RU362123"/>
    </source>
</evidence>
<evidence type="ECO:0000313" key="13">
    <source>
        <dbReference type="EMBL" id="TKB44669.1"/>
    </source>
</evidence>
<evidence type="ECO:0000256" key="9">
    <source>
        <dbReference type="ARBA" id="ARBA00023136"/>
    </source>
</evidence>
<evidence type="ECO:0000256" key="8">
    <source>
        <dbReference type="ARBA" id="ARBA00022989"/>
    </source>
</evidence>
<feature type="transmembrane region" description="Helical" evidence="10">
    <location>
        <begin position="6"/>
        <end position="26"/>
    </location>
</feature>
<dbReference type="GO" id="GO:0030288">
    <property type="term" value="C:outer membrane-bounded periplasmic space"/>
    <property type="evidence" value="ECO:0007669"/>
    <property type="project" value="InterPro"/>
</dbReference>
<comment type="function">
    <text evidence="10">Interacts with outer membrane receptor proteins that carry out high-affinity binding and energy dependent uptake into the periplasmic space of specific substrates. It could act to transduce energy from the cytoplasmic membrane to specific energy-requiring processes in the outer membrane, resulting in the release into the periplasm of ligands bound by these outer membrane proteins.</text>
</comment>
<proteinExistence type="inferred from homology"/>
<dbReference type="GO" id="GO:0015031">
    <property type="term" value="P:protein transport"/>
    <property type="evidence" value="ECO:0007669"/>
    <property type="project" value="UniProtKB-UniRule"/>
</dbReference>
<reference evidence="13 14" key="1">
    <citation type="submission" date="2019-04" db="EMBL/GenBank/DDBJ databases">
        <title>Thalassotalea guangxiensis sp. nov., isolated from sediment of the coastal wetland.</title>
        <authorList>
            <person name="Zheng S."/>
            <person name="Zhang D."/>
        </authorList>
    </citation>
    <scope>NUCLEOTIDE SEQUENCE [LARGE SCALE GENOMIC DNA]</scope>
    <source>
        <strain evidence="13 14">ZS-4</strain>
    </source>
</reference>
<dbReference type="SUPFAM" id="SSF74653">
    <property type="entry name" value="TolA/TonB C-terminal domain"/>
    <property type="match status" value="1"/>
</dbReference>
<keyword evidence="5 10" id="KW-0997">Cell inner membrane</keyword>
<keyword evidence="8 10" id="KW-1133">Transmembrane helix</keyword>
<protein>
    <recommendedName>
        <fullName evidence="10">Protein TonB</fullName>
    </recommendedName>
</protein>
<dbReference type="GO" id="GO:0031992">
    <property type="term" value="F:energy transducer activity"/>
    <property type="evidence" value="ECO:0007669"/>
    <property type="project" value="InterPro"/>
</dbReference>
<dbReference type="Proteomes" id="UP000307999">
    <property type="component" value="Unassembled WGS sequence"/>
</dbReference>
<feature type="compositionally biased region" description="Pro residues" evidence="11">
    <location>
        <begin position="60"/>
        <end position="76"/>
    </location>
</feature>
<dbReference type="InterPro" id="IPR037682">
    <property type="entry name" value="TonB_C"/>
</dbReference>
<comment type="subcellular location">
    <subcellularLocation>
        <location evidence="1 10">Cell inner membrane</location>
        <topology evidence="1 10">Single-pass membrane protein</topology>
        <orientation evidence="1 10">Periplasmic side</orientation>
    </subcellularLocation>
</comment>
<dbReference type="NCBIfam" id="TIGR01352">
    <property type="entry name" value="tonB_Cterm"/>
    <property type="match status" value="1"/>
</dbReference>
<keyword evidence="6 10" id="KW-0812">Transmembrane</keyword>
<dbReference type="PANTHER" id="PTHR33446:SF14">
    <property type="entry name" value="PROTEIN TONB"/>
    <property type="match status" value="1"/>
</dbReference>
<name>A0A4U1B3S7_9GAMM</name>
<evidence type="ECO:0000256" key="7">
    <source>
        <dbReference type="ARBA" id="ARBA00022927"/>
    </source>
</evidence>
<feature type="region of interest" description="Disordered" evidence="11">
    <location>
        <begin position="46"/>
        <end position="91"/>
    </location>
</feature>
<dbReference type="PRINTS" id="PR01374">
    <property type="entry name" value="TONBPROTEIN"/>
</dbReference>
<feature type="compositionally biased region" description="Polar residues" evidence="11">
    <location>
        <begin position="79"/>
        <end position="88"/>
    </location>
</feature>
<comment type="caution">
    <text evidence="13">The sequence shown here is derived from an EMBL/GenBank/DDBJ whole genome shotgun (WGS) entry which is preliminary data.</text>
</comment>
<dbReference type="RefSeq" id="WP_136736203.1">
    <property type="nucleotide sequence ID" value="NZ_SWDB01000027.1"/>
</dbReference>
<organism evidence="13 14">
    <name type="scientific">Thalassotalea mangrovi</name>
    <dbReference type="NCBI Taxonomy" id="2572245"/>
    <lineage>
        <taxon>Bacteria</taxon>
        <taxon>Pseudomonadati</taxon>
        <taxon>Pseudomonadota</taxon>
        <taxon>Gammaproteobacteria</taxon>
        <taxon>Alteromonadales</taxon>
        <taxon>Colwelliaceae</taxon>
        <taxon>Thalassotalea</taxon>
    </lineage>
</organism>
<dbReference type="PANTHER" id="PTHR33446">
    <property type="entry name" value="PROTEIN TONB-RELATED"/>
    <property type="match status" value="1"/>
</dbReference>
<dbReference type="FunFam" id="3.30.1150.10:FF:000006">
    <property type="entry name" value="Protein TonB"/>
    <property type="match status" value="1"/>
</dbReference>